<evidence type="ECO:0000313" key="2">
    <source>
        <dbReference type="Ensembl" id="ENSAOCP00000077422.1"/>
    </source>
</evidence>
<feature type="coiled-coil region" evidence="1">
    <location>
        <begin position="48"/>
        <end position="75"/>
    </location>
</feature>
<dbReference type="AlphaFoldDB" id="A0AAQ6AJU6"/>
<protein>
    <submittedName>
        <fullName evidence="2">Uncharacterized protein</fullName>
    </submittedName>
</protein>
<dbReference type="Gene3D" id="1.20.5.110">
    <property type="match status" value="1"/>
</dbReference>
<accession>A0AAQ6AJU6</accession>
<sequence>MPTRHCRDMSATRQSNNVQSLQHLRANLVHTWRLSTKELLNYLVFHSKLSLTEQLERIEEGMDSINRDMREAEKNLTDMAQCCGLCVWPIRKYAALVPMDNPSHAP</sequence>
<reference evidence="2" key="2">
    <citation type="submission" date="2025-08" db="UniProtKB">
        <authorList>
            <consortium name="Ensembl"/>
        </authorList>
    </citation>
    <scope>IDENTIFICATION</scope>
</reference>
<dbReference type="Ensembl" id="ENSAOCT00000058816.1">
    <property type="protein sequence ID" value="ENSAOCP00000077422.1"/>
    <property type="gene ID" value="ENSAOCG00000031821.1"/>
</dbReference>
<keyword evidence="3" id="KW-1185">Reference proteome</keyword>
<dbReference type="GeneTree" id="ENSGT00940000174799"/>
<reference evidence="2" key="3">
    <citation type="submission" date="2025-09" db="UniProtKB">
        <authorList>
            <consortium name="Ensembl"/>
        </authorList>
    </citation>
    <scope>IDENTIFICATION</scope>
</reference>
<name>A0AAQ6AJU6_AMPOC</name>
<proteinExistence type="predicted"/>
<dbReference type="SUPFAM" id="SSF58038">
    <property type="entry name" value="SNARE fusion complex"/>
    <property type="match status" value="1"/>
</dbReference>
<organism evidence="2 3">
    <name type="scientific">Amphiprion ocellaris</name>
    <name type="common">Clown anemonefish</name>
    <dbReference type="NCBI Taxonomy" id="80972"/>
    <lineage>
        <taxon>Eukaryota</taxon>
        <taxon>Metazoa</taxon>
        <taxon>Chordata</taxon>
        <taxon>Craniata</taxon>
        <taxon>Vertebrata</taxon>
        <taxon>Euteleostomi</taxon>
        <taxon>Actinopterygii</taxon>
        <taxon>Neopterygii</taxon>
        <taxon>Teleostei</taxon>
        <taxon>Neoteleostei</taxon>
        <taxon>Acanthomorphata</taxon>
        <taxon>Ovalentaria</taxon>
        <taxon>Pomacentridae</taxon>
        <taxon>Amphiprion</taxon>
    </lineage>
</organism>
<keyword evidence="1" id="KW-0175">Coiled coil</keyword>
<evidence type="ECO:0000313" key="3">
    <source>
        <dbReference type="Proteomes" id="UP001501940"/>
    </source>
</evidence>
<evidence type="ECO:0000256" key="1">
    <source>
        <dbReference type="SAM" id="Coils"/>
    </source>
</evidence>
<reference evidence="2 3" key="1">
    <citation type="submission" date="2022-01" db="EMBL/GenBank/DDBJ databases">
        <title>A chromosome-scale genome assembly of the false clownfish, Amphiprion ocellaris.</title>
        <authorList>
            <person name="Ryu T."/>
        </authorList>
    </citation>
    <scope>NUCLEOTIDE SEQUENCE [LARGE SCALE GENOMIC DNA]</scope>
</reference>
<dbReference type="Proteomes" id="UP001501940">
    <property type="component" value="Chromosome 7"/>
</dbReference>